<dbReference type="GO" id="GO:0070043">
    <property type="term" value="F:rRNA (guanine-N7-)-methyltransferase activity"/>
    <property type="evidence" value="ECO:0007669"/>
    <property type="project" value="UniProtKB-UniRule"/>
</dbReference>
<dbReference type="FunCoup" id="D4H6F2">
    <property type="interactions" value="468"/>
</dbReference>
<dbReference type="SUPFAM" id="SSF53335">
    <property type="entry name" value="S-adenosyl-L-methionine-dependent methyltransferases"/>
    <property type="match status" value="1"/>
</dbReference>
<keyword evidence="3 6" id="KW-0489">Methyltransferase</keyword>
<dbReference type="PANTHER" id="PTHR31760">
    <property type="entry name" value="S-ADENOSYL-L-METHIONINE-DEPENDENT METHYLTRANSFERASES SUPERFAMILY PROTEIN"/>
    <property type="match status" value="1"/>
</dbReference>
<evidence type="ECO:0000256" key="3">
    <source>
        <dbReference type="ARBA" id="ARBA00022603"/>
    </source>
</evidence>
<gene>
    <name evidence="6" type="primary">rsmG</name>
    <name evidence="7" type="ordered locus">Dacet_2876</name>
</gene>
<feature type="binding site" evidence="6">
    <location>
        <position position="131"/>
    </location>
    <ligand>
        <name>S-adenosyl-L-methionine</name>
        <dbReference type="ChEBI" id="CHEBI:59789"/>
    </ligand>
</feature>
<dbReference type="PANTHER" id="PTHR31760:SF0">
    <property type="entry name" value="S-ADENOSYL-L-METHIONINE-DEPENDENT METHYLTRANSFERASES SUPERFAMILY PROTEIN"/>
    <property type="match status" value="1"/>
</dbReference>
<keyword evidence="5 6" id="KW-0949">S-adenosyl-L-methionine</keyword>
<dbReference type="EMBL" id="CP001968">
    <property type="protein sequence ID" value="ADD69626.1"/>
    <property type="molecule type" value="Genomic_DNA"/>
</dbReference>
<evidence type="ECO:0000256" key="1">
    <source>
        <dbReference type="ARBA" id="ARBA00022490"/>
    </source>
</evidence>
<evidence type="ECO:0000313" key="8">
    <source>
        <dbReference type="Proteomes" id="UP000002012"/>
    </source>
</evidence>
<accession>D4H6F2</accession>
<name>D4H6F2_DENA2</name>
<sequence>MIKSYFEFTDEMLERIEKFYDMHINATLNLTAIKDKDSFYTKHVLDSFLLFTEKKHLLKGKIGDIGTGGGFPGVILAVMYPELNFTLVDSVAKKCRFLEDAVKELGLTNVEVITSRSEDIKNRKFSTILSRGVAKVEQMIKYTMNLADKDCVWVLYKGENVKDELAAAQSILEKKRLEFINVRYDTPIQRTYTILSSSADNDRLR</sequence>
<feature type="binding site" evidence="6">
    <location>
        <position position="66"/>
    </location>
    <ligand>
        <name>S-adenosyl-L-methionine</name>
        <dbReference type="ChEBI" id="CHEBI:59789"/>
    </ligand>
</feature>
<dbReference type="OrthoDB" id="9808773at2"/>
<dbReference type="RefSeq" id="WP_013012113.1">
    <property type="nucleotide sequence ID" value="NC_013943.1"/>
</dbReference>
<dbReference type="HOGENOM" id="CLU_065341_2_2_0"/>
<keyword evidence="1 6" id="KW-0963">Cytoplasm</keyword>
<evidence type="ECO:0000313" key="7">
    <source>
        <dbReference type="EMBL" id="ADD69626.1"/>
    </source>
</evidence>
<keyword evidence="2 6" id="KW-0698">rRNA processing</keyword>
<dbReference type="STRING" id="522772.Dacet_2876"/>
<dbReference type="eggNOG" id="COG0357">
    <property type="taxonomic scope" value="Bacteria"/>
</dbReference>
<keyword evidence="8" id="KW-1185">Reference proteome</keyword>
<dbReference type="EC" id="2.1.1.-" evidence="6"/>
<dbReference type="Gene3D" id="3.40.50.150">
    <property type="entry name" value="Vaccinia Virus protein VP39"/>
    <property type="match status" value="1"/>
</dbReference>
<dbReference type="HAMAP" id="MF_00074">
    <property type="entry name" value="16SrRNA_methyltr_G"/>
    <property type="match status" value="1"/>
</dbReference>
<dbReference type="AlphaFoldDB" id="D4H6F2"/>
<evidence type="ECO:0000256" key="6">
    <source>
        <dbReference type="HAMAP-Rule" id="MF_00074"/>
    </source>
</evidence>
<dbReference type="KEGG" id="dap:Dacet_2876"/>
<dbReference type="InterPro" id="IPR003682">
    <property type="entry name" value="rRNA_ssu_MeTfrase_G"/>
</dbReference>
<dbReference type="InterPro" id="IPR029063">
    <property type="entry name" value="SAM-dependent_MTases_sf"/>
</dbReference>
<feature type="binding site" evidence="6">
    <location>
        <position position="71"/>
    </location>
    <ligand>
        <name>S-adenosyl-L-methionine</name>
        <dbReference type="ChEBI" id="CHEBI:59789"/>
    </ligand>
</feature>
<dbReference type="PIRSF" id="PIRSF003078">
    <property type="entry name" value="GidB"/>
    <property type="match status" value="1"/>
</dbReference>
<comment type="function">
    <text evidence="6">Specifically methylates the N7 position of a guanine in 16S rRNA.</text>
</comment>
<protein>
    <recommendedName>
        <fullName evidence="6">Ribosomal RNA small subunit methyltransferase G</fullName>
        <ecNumber evidence="6">2.1.1.-</ecNumber>
    </recommendedName>
    <alternativeName>
        <fullName evidence="6">16S rRNA 7-methylguanosine methyltransferase</fullName>
        <shortName evidence="6">16S rRNA m7G methyltransferase</shortName>
    </alternativeName>
</protein>
<comment type="subcellular location">
    <subcellularLocation>
        <location evidence="6">Cytoplasm</location>
    </subcellularLocation>
</comment>
<comment type="caution">
    <text evidence="6">Lacks conserved residue(s) required for the propagation of feature annotation.</text>
</comment>
<dbReference type="GO" id="GO:0005829">
    <property type="term" value="C:cytosol"/>
    <property type="evidence" value="ECO:0007669"/>
    <property type="project" value="TreeGrafter"/>
</dbReference>
<feature type="binding site" evidence="6">
    <location>
        <begin position="117"/>
        <end position="118"/>
    </location>
    <ligand>
        <name>S-adenosyl-L-methionine</name>
        <dbReference type="ChEBI" id="CHEBI:59789"/>
    </ligand>
</feature>
<dbReference type="PaxDb" id="522772-Dacet_2876"/>
<dbReference type="Proteomes" id="UP000002012">
    <property type="component" value="Chromosome"/>
</dbReference>
<organism evidence="7 8">
    <name type="scientific">Denitrovibrio acetiphilus (strain DSM 12809 / NBRC 114555 / N2460)</name>
    <dbReference type="NCBI Taxonomy" id="522772"/>
    <lineage>
        <taxon>Bacteria</taxon>
        <taxon>Pseudomonadati</taxon>
        <taxon>Deferribacterota</taxon>
        <taxon>Deferribacteres</taxon>
        <taxon>Deferribacterales</taxon>
        <taxon>Geovibrionaceae</taxon>
        <taxon>Denitrovibrio</taxon>
    </lineage>
</organism>
<evidence type="ECO:0000256" key="2">
    <source>
        <dbReference type="ARBA" id="ARBA00022552"/>
    </source>
</evidence>
<proteinExistence type="inferred from homology"/>
<evidence type="ECO:0000256" key="4">
    <source>
        <dbReference type="ARBA" id="ARBA00022679"/>
    </source>
</evidence>
<keyword evidence="4 6" id="KW-0808">Transferase</keyword>
<dbReference type="InParanoid" id="D4H6F2"/>
<dbReference type="Pfam" id="PF02527">
    <property type="entry name" value="GidB"/>
    <property type="match status" value="1"/>
</dbReference>
<comment type="similarity">
    <text evidence="6">Belongs to the methyltransferase superfamily. RNA methyltransferase RsmG family.</text>
</comment>
<evidence type="ECO:0000256" key="5">
    <source>
        <dbReference type="ARBA" id="ARBA00022691"/>
    </source>
</evidence>
<reference evidence="7 8" key="1">
    <citation type="journal article" date="2010" name="Stand. Genomic Sci.">
        <title>Complete genome sequence of Denitrovibrio acetiphilus type strain (N2460).</title>
        <authorList>
            <person name="Kiss H."/>
            <person name="Lang E."/>
            <person name="Lapidus A."/>
            <person name="Copeland A."/>
            <person name="Nolan M."/>
            <person name="Glavina Del Rio T."/>
            <person name="Chen F."/>
            <person name="Lucas S."/>
            <person name="Tice H."/>
            <person name="Cheng J.F."/>
            <person name="Han C."/>
            <person name="Goodwin L."/>
            <person name="Pitluck S."/>
            <person name="Liolios K."/>
            <person name="Pati A."/>
            <person name="Ivanova N."/>
            <person name="Mavromatis K."/>
            <person name="Chen A."/>
            <person name="Palaniappan K."/>
            <person name="Land M."/>
            <person name="Hauser L."/>
            <person name="Chang Y.J."/>
            <person name="Jeffries C.D."/>
            <person name="Detter J.C."/>
            <person name="Brettin T."/>
            <person name="Spring S."/>
            <person name="Rohde M."/>
            <person name="Goker M."/>
            <person name="Woyke T."/>
            <person name="Bristow J."/>
            <person name="Eisen J.A."/>
            <person name="Markowitz V."/>
            <person name="Hugenholtz P."/>
            <person name="Kyrpides N.C."/>
            <person name="Klenk H.P."/>
        </authorList>
    </citation>
    <scope>NUCLEOTIDE SEQUENCE [LARGE SCALE GENOMIC DNA]</scope>
    <source>
        <strain evidence="8">DSM 12809 / NBRC 114555 / N2460</strain>
    </source>
</reference>
<dbReference type="NCBIfam" id="TIGR00138">
    <property type="entry name" value="rsmG_gidB"/>
    <property type="match status" value="1"/>
</dbReference>